<keyword evidence="2" id="KW-1185">Reference proteome</keyword>
<protein>
    <submittedName>
        <fullName evidence="1">Uncharacterized protein</fullName>
    </submittedName>
</protein>
<organism evidence="1 2">
    <name type="scientific">Avena sativa</name>
    <name type="common">Oat</name>
    <dbReference type="NCBI Taxonomy" id="4498"/>
    <lineage>
        <taxon>Eukaryota</taxon>
        <taxon>Viridiplantae</taxon>
        <taxon>Streptophyta</taxon>
        <taxon>Embryophyta</taxon>
        <taxon>Tracheophyta</taxon>
        <taxon>Spermatophyta</taxon>
        <taxon>Magnoliopsida</taxon>
        <taxon>Liliopsida</taxon>
        <taxon>Poales</taxon>
        <taxon>Poaceae</taxon>
        <taxon>BOP clade</taxon>
        <taxon>Pooideae</taxon>
        <taxon>Poodae</taxon>
        <taxon>Poeae</taxon>
        <taxon>Poeae Chloroplast Group 1 (Aveneae type)</taxon>
        <taxon>Aveninae</taxon>
        <taxon>Avena</taxon>
    </lineage>
</organism>
<evidence type="ECO:0000313" key="1">
    <source>
        <dbReference type="EnsemblPlants" id="AVESA.00010b.r2.7CG0654780.1.CDS.1"/>
    </source>
</evidence>
<reference evidence="1" key="2">
    <citation type="submission" date="2025-09" db="UniProtKB">
        <authorList>
            <consortium name="EnsemblPlants"/>
        </authorList>
    </citation>
    <scope>IDENTIFICATION</scope>
</reference>
<reference evidence="1" key="1">
    <citation type="submission" date="2021-05" db="EMBL/GenBank/DDBJ databases">
        <authorList>
            <person name="Scholz U."/>
            <person name="Mascher M."/>
            <person name="Fiebig A."/>
        </authorList>
    </citation>
    <scope>NUCLEOTIDE SEQUENCE [LARGE SCALE GENOMIC DNA]</scope>
</reference>
<dbReference type="Proteomes" id="UP001732700">
    <property type="component" value="Chromosome 7C"/>
</dbReference>
<proteinExistence type="predicted"/>
<accession>A0ACD5ZSS7</accession>
<name>A0ACD5ZSS7_AVESA</name>
<sequence>MAALQIAFAAISVAVVVVIAYFLHTCSREVTPIPPMQPRPGSAATTAATATGGDVELGAGMDEAAISALPRMVVVEGGSGGDASASCAVCLGDYDRGDVLRVLPACEHSFHRPCVDQWLRLRPSCPVCRTPPAPAAPSPAQASHD</sequence>
<dbReference type="EnsemblPlants" id="AVESA.00010b.r2.7CG0654780.1">
    <property type="protein sequence ID" value="AVESA.00010b.r2.7CG0654780.1.CDS.1"/>
    <property type="gene ID" value="AVESA.00010b.r2.7CG0654780"/>
</dbReference>
<evidence type="ECO:0000313" key="2">
    <source>
        <dbReference type="Proteomes" id="UP001732700"/>
    </source>
</evidence>